<dbReference type="GO" id="GO:0046872">
    <property type="term" value="F:metal ion binding"/>
    <property type="evidence" value="ECO:0007669"/>
    <property type="project" value="UniProtKB-KW"/>
</dbReference>
<dbReference type="Pfam" id="PF13023">
    <property type="entry name" value="HD_3"/>
    <property type="match status" value="1"/>
</dbReference>
<reference evidence="5 6" key="1">
    <citation type="submission" date="2017-10" db="EMBL/GenBank/DDBJ databases">
        <title>A novel species of cold-tolerant Malassezia isolated from bats.</title>
        <authorList>
            <person name="Lorch J.M."/>
            <person name="Palmer J.M."/>
            <person name="Vanderwolf K.J."/>
            <person name="Schmidt K.Z."/>
            <person name="Verant M.L."/>
            <person name="Weller T.J."/>
            <person name="Blehert D.S."/>
        </authorList>
    </citation>
    <scope>NUCLEOTIDE SEQUENCE [LARGE SCALE GENOMIC DNA]</scope>
    <source>
        <strain evidence="5 6">NWHC:44797-103</strain>
    </source>
</reference>
<name>A0A2N1JDH8_9BASI</name>
<sequence>MASSTYSSVLGLMAHDNGLPSAGDTPHSTAKRVLQLHSYKLDPIPSSLLGDPSAEAALLDGIAVRRLNEERAVLDREIAQIVKQKQAYLDTMVHTTKTQLASLRDALHAKQKSHTTPMHTHVSAPTHNEAAPLHSALSATFVRYGSHCPPAEVSPQRQVEAPQSKRAETQPSPEANFHVQESDESDTEAQSTEDTMFEIDEELKLDASHPHTPMEQQIVEKALCTPLHRNGEAARQLNMGIATSFSGVHDAAANPLLRKALGAEHDTLFDAVKQGPYDLQHPNEFVGSLHASSRSAIRHDSHSTAERKPAPYSIQGDDEHLVRALAANIPSHRHRTFEAGGLKPPGQSMGKWSQWQHRVRDQETGTAVSAMHAFAASVPAHTFTPMRRPAQETRDTAEFDCEPKTSLPDKEKMLVPSLRRAIRTAKMETQTSSPRGPVAKNDANDTELPPLPFVPSADVRLSPNARNAPRAIEPVLGWEAAAPSNAVHLLHYMHYLQNLKVSKRTGWYHHNVPSPESIADHMYRMAMLAMLLGETNIDTHKCVMMALVHDLAEAQVGDLTPLCNIPKVQKQAREHDAIIHLTEDLLHNTPAAQHILALWTEYEERKTPEAQLRSIHGIRDLQPFWLGGATKIHNPHVRGWLTALLQKRRALWERRGEPYDAGAAPL</sequence>
<evidence type="ECO:0000256" key="1">
    <source>
        <dbReference type="ARBA" id="ARBA00022723"/>
    </source>
</evidence>
<dbReference type="OrthoDB" id="10254258at2759"/>
<dbReference type="InterPro" id="IPR006674">
    <property type="entry name" value="HD_domain"/>
</dbReference>
<proteinExistence type="predicted"/>
<dbReference type="PANTHER" id="PTHR11845">
    <property type="entry name" value="5'-DEOXYNUCLEOTIDASE HDDC2"/>
    <property type="match status" value="1"/>
</dbReference>
<gene>
    <name evidence="5" type="ORF">MVES_001750</name>
</gene>
<protein>
    <recommendedName>
        <fullName evidence="4">HD domain-containing protein</fullName>
    </recommendedName>
</protein>
<feature type="region of interest" description="Disordered" evidence="3">
    <location>
        <begin position="290"/>
        <end position="314"/>
    </location>
</feature>
<dbReference type="EMBL" id="KZ454989">
    <property type="protein sequence ID" value="PKI84582.1"/>
    <property type="molecule type" value="Genomic_DNA"/>
</dbReference>
<evidence type="ECO:0000259" key="4">
    <source>
        <dbReference type="Pfam" id="PF13023"/>
    </source>
</evidence>
<dbReference type="InterPro" id="IPR039356">
    <property type="entry name" value="YfbR/HDDC2"/>
</dbReference>
<evidence type="ECO:0000313" key="5">
    <source>
        <dbReference type="EMBL" id="PKI84582.1"/>
    </source>
</evidence>
<feature type="domain" description="HD" evidence="4">
    <location>
        <begin position="497"/>
        <end position="620"/>
    </location>
</feature>
<keyword evidence="6" id="KW-1185">Reference proteome</keyword>
<feature type="compositionally biased region" description="Basic and acidic residues" evidence="3">
    <location>
        <begin position="297"/>
        <end position="309"/>
    </location>
</feature>
<dbReference type="Proteomes" id="UP000232875">
    <property type="component" value="Unassembled WGS sequence"/>
</dbReference>
<dbReference type="AlphaFoldDB" id="A0A2N1JDH8"/>
<dbReference type="GO" id="GO:0002953">
    <property type="term" value="F:5'-deoxynucleotidase activity"/>
    <property type="evidence" value="ECO:0007669"/>
    <property type="project" value="InterPro"/>
</dbReference>
<evidence type="ECO:0000256" key="2">
    <source>
        <dbReference type="ARBA" id="ARBA00022801"/>
    </source>
</evidence>
<feature type="region of interest" description="Disordered" evidence="3">
    <location>
        <begin position="425"/>
        <end position="447"/>
    </location>
</feature>
<keyword evidence="1" id="KW-0479">Metal-binding</keyword>
<evidence type="ECO:0000256" key="3">
    <source>
        <dbReference type="SAM" id="MobiDB-lite"/>
    </source>
</evidence>
<dbReference type="STRING" id="2020962.A0A2N1JDH8"/>
<feature type="region of interest" description="Disordered" evidence="3">
    <location>
        <begin position="148"/>
        <end position="193"/>
    </location>
</feature>
<dbReference type="SUPFAM" id="SSF109604">
    <property type="entry name" value="HD-domain/PDEase-like"/>
    <property type="match status" value="1"/>
</dbReference>
<dbReference type="GO" id="GO:0005737">
    <property type="term" value="C:cytoplasm"/>
    <property type="evidence" value="ECO:0007669"/>
    <property type="project" value="TreeGrafter"/>
</dbReference>
<organism evidence="5 6">
    <name type="scientific">Malassezia vespertilionis</name>
    <dbReference type="NCBI Taxonomy" id="2020962"/>
    <lineage>
        <taxon>Eukaryota</taxon>
        <taxon>Fungi</taxon>
        <taxon>Dikarya</taxon>
        <taxon>Basidiomycota</taxon>
        <taxon>Ustilaginomycotina</taxon>
        <taxon>Malasseziomycetes</taxon>
        <taxon>Malasseziales</taxon>
        <taxon>Malasseziaceae</taxon>
        <taxon>Malassezia</taxon>
    </lineage>
</organism>
<evidence type="ECO:0000313" key="6">
    <source>
        <dbReference type="Proteomes" id="UP000232875"/>
    </source>
</evidence>
<keyword evidence="2" id="KW-0378">Hydrolase</keyword>
<feature type="compositionally biased region" description="Basic and acidic residues" evidence="3">
    <location>
        <begin position="389"/>
        <end position="408"/>
    </location>
</feature>
<accession>A0A2N1JDH8</accession>
<feature type="region of interest" description="Disordered" evidence="3">
    <location>
        <begin position="388"/>
        <end position="408"/>
    </location>
</feature>
<dbReference type="Gene3D" id="1.10.3210.10">
    <property type="entry name" value="Hypothetical protein af1432"/>
    <property type="match status" value="1"/>
</dbReference>
<dbReference type="PANTHER" id="PTHR11845:SF13">
    <property type="entry name" value="5'-DEOXYNUCLEOTIDASE HDDC2"/>
    <property type="match status" value="1"/>
</dbReference>